<evidence type="ECO:0000256" key="1">
    <source>
        <dbReference type="ARBA" id="ARBA00004443"/>
    </source>
</evidence>
<dbReference type="AlphaFoldDB" id="R7U5S7"/>
<dbReference type="EMBL" id="AMQN01025643">
    <property type="status" value="NOT_ANNOTATED_CDS"/>
    <property type="molecule type" value="Genomic_DNA"/>
</dbReference>
<keyword evidence="7" id="KW-0249">Electron transport</keyword>
<feature type="non-terminal residue" evidence="10">
    <location>
        <position position="98"/>
    </location>
</feature>
<dbReference type="PANTHER" id="PTHR13094:SF1">
    <property type="entry name" value="NADH DEHYDROGENASE [UBIQUINONE] 1 BETA SUBCOMPLEX SUBUNIT 10"/>
    <property type="match status" value="1"/>
</dbReference>
<dbReference type="Pfam" id="PF10249">
    <property type="entry name" value="NDUFB10"/>
    <property type="match status" value="1"/>
</dbReference>
<dbReference type="HOGENOM" id="CLU_2339447_0_0_1"/>
<evidence type="ECO:0000256" key="2">
    <source>
        <dbReference type="ARBA" id="ARBA00008317"/>
    </source>
</evidence>
<comment type="similarity">
    <text evidence="2">Belongs to the complex I NDUFB10 subunit family.</text>
</comment>
<keyword evidence="6" id="KW-0999">Mitochondrion inner membrane</keyword>
<evidence type="ECO:0000256" key="3">
    <source>
        <dbReference type="ARBA" id="ARBA00014109"/>
    </source>
</evidence>
<sequence>EFFSENVVEPARLNKENHYYHRRYRRIPGVDECEIGDEICFYEVNKQFKRDKMVDGEVLNILRQRKVECGVYYGEDKKKYCEKEFKDYEEAAANFFQK</sequence>
<reference evidence="11" key="3">
    <citation type="submission" date="2015-06" db="UniProtKB">
        <authorList>
            <consortium name="EnsemblMetazoa"/>
        </authorList>
    </citation>
    <scope>IDENTIFICATION</scope>
</reference>
<dbReference type="FunCoup" id="R7U5S7">
    <property type="interactions" value="1320"/>
</dbReference>
<keyword evidence="12" id="KW-1185">Reference proteome</keyword>
<dbReference type="EnsemblMetazoa" id="CapteT29499">
    <property type="protein sequence ID" value="CapteP29499"/>
    <property type="gene ID" value="CapteG29499"/>
</dbReference>
<evidence type="ECO:0000256" key="7">
    <source>
        <dbReference type="ARBA" id="ARBA00022982"/>
    </source>
</evidence>
<evidence type="ECO:0000313" key="11">
    <source>
        <dbReference type="EnsemblMetazoa" id="CapteP29499"/>
    </source>
</evidence>
<accession>R7U5S7</accession>
<dbReference type="GO" id="GO:0005743">
    <property type="term" value="C:mitochondrial inner membrane"/>
    <property type="evidence" value="ECO:0007669"/>
    <property type="project" value="UniProtKB-SubCell"/>
</dbReference>
<keyword evidence="4" id="KW-0813">Transport</keyword>
<evidence type="ECO:0000256" key="4">
    <source>
        <dbReference type="ARBA" id="ARBA00022448"/>
    </source>
</evidence>
<organism evidence="10">
    <name type="scientific">Capitella teleta</name>
    <name type="common">Polychaete worm</name>
    <dbReference type="NCBI Taxonomy" id="283909"/>
    <lineage>
        <taxon>Eukaryota</taxon>
        <taxon>Metazoa</taxon>
        <taxon>Spiralia</taxon>
        <taxon>Lophotrochozoa</taxon>
        <taxon>Annelida</taxon>
        <taxon>Polychaeta</taxon>
        <taxon>Sedentaria</taxon>
        <taxon>Scolecida</taxon>
        <taxon>Capitellidae</taxon>
        <taxon>Capitella</taxon>
    </lineage>
</organism>
<evidence type="ECO:0000313" key="12">
    <source>
        <dbReference type="Proteomes" id="UP000014760"/>
    </source>
</evidence>
<dbReference type="InterPro" id="IPR019377">
    <property type="entry name" value="NADH_UbQ_OxRdtase_su10"/>
</dbReference>
<feature type="non-terminal residue" evidence="10">
    <location>
        <position position="1"/>
    </location>
</feature>
<proteinExistence type="inferred from homology"/>
<evidence type="ECO:0000256" key="9">
    <source>
        <dbReference type="ARBA" id="ARBA00023136"/>
    </source>
</evidence>
<gene>
    <name evidence="10" type="ORF">CAPTEDRAFT_29499</name>
</gene>
<keyword evidence="8" id="KW-0496">Mitochondrion</keyword>
<protein>
    <recommendedName>
        <fullName evidence="3">NADH dehydrogenase [ubiquinone] 1 beta subcomplex subunit 10</fullName>
    </recommendedName>
</protein>
<evidence type="ECO:0000256" key="6">
    <source>
        <dbReference type="ARBA" id="ARBA00022792"/>
    </source>
</evidence>
<dbReference type="InterPro" id="IPR039993">
    <property type="entry name" value="NDUFB10"/>
</dbReference>
<keyword evidence="9" id="KW-0472">Membrane</keyword>
<dbReference type="PANTHER" id="PTHR13094">
    <property type="entry name" value="NADH-UBIQUINONE OXIDOREDUCTASE PDSW SUBUNIT"/>
    <property type="match status" value="1"/>
</dbReference>
<reference evidence="10 12" key="2">
    <citation type="journal article" date="2013" name="Nature">
        <title>Insights into bilaterian evolution from three spiralian genomes.</title>
        <authorList>
            <person name="Simakov O."/>
            <person name="Marletaz F."/>
            <person name="Cho S.J."/>
            <person name="Edsinger-Gonzales E."/>
            <person name="Havlak P."/>
            <person name="Hellsten U."/>
            <person name="Kuo D.H."/>
            <person name="Larsson T."/>
            <person name="Lv J."/>
            <person name="Arendt D."/>
            <person name="Savage R."/>
            <person name="Osoegawa K."/>
            <person name="de Jong P."/>
            <person name="Grimwood J."/>
            <person name="Chapman J.A."/>
            <person name="Shapiro H."/>
            <person name="Aerts A."/>
            <person name="Otillar R.P."/>
            <person name="Terry A.Y."/>
            <person name="Boore J.L."/>
            <person name="Grigoriev I.V."/>
            <person name="Lindberg D.R."/>
            <person name="Seaver E.C."/>
            <person name="Weisblat D.A."/>
            <person name="Putnam N.H."/>
            <person name="Rokhsar D.S."/>
        </authorList>
    </citation>
    <scope>NUCLEOTIDE SEQUENCE</scope>
    <source>
        <strain evidence="10 12">I ESC-2004</strain>
    </source>
</reference>
<dbReference type="Proteomes" id="UP000014760">
    <property type="component" value="Unassembled WGS sequence"/>
</dbReference>
<comment type="subcellular location">
    <subcellularLocation>
        <location evidence="1">Mitochondrion inner membrane</location>
        <topology evidence="1">Peripheral membrane protein</topology>
        <orientation evidence="1">Matrix side</orientation>
    </subcellularLocation>
</comment>
<reference evidence="12" key="1">
    <citation type="submission" date="2012-12" db="EMBL/GenBank/DDBJ databases">
        <authorList>
            <person name="Hellsten U."/>
            <person name="Grimwood J."/>
            <person name="Chapman J.A."/>
            <person name="Shapiro H."/>
            <person name="Aerts A."/>
            <person name="Otillar R.P."/>
            <person name="Terry A.Y."/>
            <person name="Boore J.L."/>
            <person name="Simakov O."/>
            <person name="Marletaz F."/>
            <person name="Cho S.-J."/>
            <person name="Edsinger-Gonzales E."/>
            <person name="Havlak P."/>
            <person name="Kuo D.-H."/>
            <person name="Larsson T."/>
            <person name="Lv J."/>
            <person name="Arendt D."/>
            <person name="Savage R."/>
            <person name="Osoegawa K."/>
            <person name="de Jong P."/>
            <person name="Lindberg D.R."/>
            <person name="Seaver E.C."/>
            <person name="Weisblat D.A."/>
            <person name="Putnam N.H."/>
            <person name="Grigoriev I.V."/>
            <person name="Rokhsar D.S."/>
        </authorList>
    </citation>
    <scope>NUCLEOTIDE SEQUENCE</scope>
    <source>
        <strain evidence="12">I ESC-2004</strain>
    </source>
</reference>
<dbReference type="EMBL" id="KB305140">
    <property type="protein sequence ID" value="ELU01334.1"/>
    <property type="molecule type" value="Genomic_DNA"/>
</dbReference>
<dbReference type="OrthoDB" id="6017729at2759"/>
<name>R7U5S7_CAPTE</name>
<dbReference type="GO" id="GO:0045271">
    <property type="term" value="C:respiratory chain complex I"/>
    <property type="evidence" value="ECO:0007669"/>
    <property type="project" value="UniProtKB-ARBA"/>
</dbReference>
<evidence type="ECO:0000256" key="8">
    <source>
        <dbReference type="ARBA" id="ARBA00023128"/>
    </source>
</evidence>
<evidence type="ECO:0000256" key="5">
    <source>
        <dbReference type="ARBA" id="ARBA00022660"/>
    </source>
</evidence>
<dbReference type="OMA" id="NIMQERM"/>
<keyword evidence="5" id="KW-0679">Respiratory chain</keyword>
<dbReference type="STRING" id="283909.R7U5S7"/>
<evidence type="ECO:0000313" key="10">
    <source>
        <dbReference type="EMBL" id="ELU01334.1"/>
    </source>
</evidence>